<evidence type="ECO:0000256" key="4">
    <source>
        <dbReference type="ARBA" id="ARBA00022490"/>
    </source>
</evidence>
<evidence type="ECO:0000256" key="1">
    <source>
        <dbReference type="ARBA" id="ARBA00002174"/>
    </source>
</evidence>
<evidence type="ECO:0000313" key="11">
    <source>
        <dbReference type="EMBL" id="PIQ86165.1"/>
    </source>
</evidence>
<dbReference type="SUPFAM" id="SSF55205">
    <property type="entry name" value="EPT/RTPC-like"/>
    <property type="match status" value="1"/>
</dbReference>
<feature type="binding site" evidence="9">
    <location>
        <position position="23"/>
    </location>
    <ligand>
        <name>3-phosphoshikimate</name>
        <dbReference type="ChEBI" id="CHEBI:145989"/>
    </ligand>
</feature>
<dbReference type="PANTHER" id="PTHR21090:SF5">
    <property type="entry name" value="PENTAFUNCTIONAL AROM POLYPEPTIDE"/>
    <property type="match status" value="1"/>
</dbReference>
<dbReference type="InterPro" id="IPR013792">
    <property type="entry name" value="RNA3'P_cycl/enolpyr_Trfase_a/b"/>
</dbReference>
<dbReference type="PIRSF" id="PIRSF000505">
    <property type="entry name" value="EPSPS"/>
    <property type="match status" value="1"/>
</dbReference>
<feature type="binding site" evidence="9">
    <location>
        <position position="167"/>
    </location>
    <ligand>
        <name>3-phosphoshikimate</name>
        <dbReference type="ChEBI" id="CHEBI:145989"/>
    </ligand>
</feature>
<comment type="similarity">
    <text evidence="3 9">Belongs to the EPSP synthase family.</text>
</comment>
<organism evidence="11 12">
    <name type="scientific">Candidatus Abzuiibacterium crystallinum</name>
    <dbReference type="NCBI Taxonomy" id="1974748"/>
    <lineage>
        <taxon>Bacteria</taxon>
        <taxon>Pseudomonadati</taxon>
        <taxon>Candidatus Omnitrophota</taxon>
        <taxon>Candidatus Abzuiibacterium</taxon>
    </lineage>
</organism>
<evidence type="ECO:0000256" key="2">
    <source>
        <dbReference type="ARBA" id="ARBA00004811"/>
    </source>
</evidence>
<feature type="binding site" evidence="9">
    <location>
        <position position="315"/>
    </location>
    <ligand>
        <name>3-phosphoshikimate</name>
        <dbReference type="ChEBI" id="CHEBI:145989"/>
    </ligand>
</feature>
<evidence type="ECO:0000256" key="6">
    <source>
        <dbReference type="ARBA" id="ARBA00022679"/>
    </source>
</evidence>
<feature type="binding site" evidence="9">
    <location>
        <position position="94"/>
    </location>
    <ligand>
        <name>phosphoenolpyruvate</name>
        <dbReference type="ChEBI" id="CHEBI:58702"/>
    </ligand>
</feature>
<dbReference type="Proteomes" id="UP000230859">
    <property type="component" value="Unassembled WGS sequence"/>
</dbReference>
<comment type="function">
    <text evidence="1 9">Catalyzes the transfer of the enolpyruvyl moiety of phosphoenolpyruvate (PEP) to the 5-hydroxyl of shikimate-3-phosphate (S3P) to produce enolpyruvyl shikimate-3-phosphate and inorganic phosphate.</text>
</comment>
<sequence>MPSWITKPVSSLRGQYLPPGDKSISHRAVMLGAIASGTSQFSNFLPSDDCLRTVEAFRQMGVPIQLNGNDLRIEGVGFKGLKKPSCPLDMGNSGTGIRLLLGLLAGQLFEATLTGDASLSKRPMGRLTKPLREMGAFISGADDANFAPLQIKGASLKGIHFINEKRSAQVKSAILLAGLQAKGKTVIEESPRSRNHTEHMLTMMGAHLSVTAKQIVLKPAEKLKPLHFAIPGDISSAAFLIAAAALLPGSDLTVKEVGLNETRIGVLEILRLMGAGIEWQFKHHKGEEPAGDVRIRGAQLKSVVIEKEMIPKLIDELPVLMIACALAKGKSIVRDAAELRVKETDRIHAMVEGLNAIGGKAVATADGCVITGVSDFQGGKIKSYDDHRVVMSFAVAGLKSRVPIRIDETRSIETSYPAFFDDLTRLTGV</sequence>
<comment type="caution">
    <text evidence="9">Lacks conserved residue(s) required for the propagation of feature annotation.</text>
</comment>
<name>A0A2H0LRR3_9BACT</name>
<gene>
    <name evidence="9 11" type="primary">aroA</name>
    <name evidence="11" type="ORF">COV74_05660</name>
</gene>
<dbReference type="EMBL" id="PCVY01000049">
    <property type="protein sequence ID" value="PIQ86165.1"/>
    <property type="molecule type" value="Genomic_DNA"/>
</dbReference>
<protein>
    <recommendedName>
        <fullName evidence="9">3-phosphoshikimate 1-carboxyvinyltransferase</fullName>
        <ecNumber evidence="9">2.5.1.19</ecNumber>
    </recommendedName>
    <alternativeName>
        <fullName evidence="9">5-enolpyruvylshikimate-3-phosphate synthase</fullName>
        <shortName evidence="9">EPSP synthase</shortName>
        <shortName evidence="9">EPSPS</shortName>
    </alternativeName>
</protein>
<keyword evidence="6 9" id="KW-0808">Transferase</keyword>
<feature type="binding site" evidence="9">
    <location>
        <position position="22"/>
    </location>
    <ligand>
        <name>3-phosphoshikimate</name>
        <dbReference type="ChEBI" id="CHEBI:145989"/>
    </ligand>
</feature>
<dbReference type="Pfam" id="PF00275">
    <property type="entry name" value="EPSP_synthase"/>
    <property type="match status" value="1"/>
</dbReference>
<dbReference type="FunFam" id="3.65.10.10:FF:000005">
    <property type="entry name" value="3-phosphoshikimate 1-carboxyvinyltransferase"/>
    <property type="match status" value="1"/>
</dbReference>
<dbReference type="GO" id="GO:0008652">
    <property type="term" value="P:amino acid biosynthetic process"/>
    <property type="evidence" value="ECO:0007669"/>
    <property type="project" value="UniProtKB-KW"/>
</dbReference>
<feature type="binding site" evidence="9">
    <location>
        <position position="122"/>
    </location>
    <ligand>
        <name>phosphoenolpyruvate</name>
        <dbReference type="ChEBI" id="CHEBI:58702"/>
    </ligand>
</feature>
<comment type="caution">
    <text evidence="11">The sequence shown here is derived from an EMBL/GenBank/DDBJ whole genome shotgun (WGS) entry which is preliminary data.</text>
</comment>
<dbReference type="InterPro" id="IPR023193">
    <property type="entry name" value="EPSP_synthase_CS"/>
</dbReference>
<dbReference type="CDD" id="cd01556">
    <property type="entry name" value="EPSP_synthase"/>
    <property type="match status" value="1"/>
</dbReference>
<dbReference type="UniPathway" id="UPA00053">
    <property type="reaction ID" value="UER00089"/>
</dbReference>
<dbReference type="InterPro" id="IPR001986">
    <property type="entry name" value="Enolpyruvate_Tfrase_dom"/>
</dbReference>
<dbReference type="EC" id="2.5.1.19" evidence="9"/>
<evidence type="ECO:0000259" key="10">
    <source>
        <dbReference type="Pfam" id="PF00275"/>
    </source>
</evidence>
<comment type="catalytic activity">
    <reaction evidence="8">
        <text>3-phosphoshikimate + phosphoenolpyruvate = 5-O-(1-carboxyvinyl)-3-phosphoshikimate + phosphate</text>
        <dbReference type="Rhea" id="RHEA:21256"/>
        <dbReference type="ChEBI" id="CHEBI:43474"/>
        <dbReference type="ChEBI" id="CHEBI:57701"/>
        <dbReference type="ChEBI" id="CHEBI:58702"/>
        <dbReference type="ChEBI" id="CHEBI:145989"/>
        <dbReference type="EC" id="2.5.1.19"/>
    </reaction>
    <physiologicalReaction direction="left-to-right" evidence="8">
        <dbReference type="Rhea" id="RHEA:21257"/>
    </physiologicalReaction>
</comment>
<evidence type="ECO:0000256" key="7">
    <source>
        <dbReference type="ARBA" id="ARBA00023141"/>
    </source>
</evidence>
<dbReference type="GO" id="GO:0009423">
    <property type="term" value="P:chorismate biosynthetic process"/>
    <property type="evidence" value="ECO:0007669"/>
    <property type="project" value="UniProtKB-UniRule"/>
</dbReference>
<comment type="subcellular location">
    <subcellularLocation>
        <location evidence="9">Cytoplasm</location>
    </subcellularLocation>
</comment>
<dbReference type="GO" id="GO:0003866">
    <property type="term" value="F:3-phosphoshikimate 1-carboxyvinyltransferase activity"/>
    <property type="evidence" value="ECO:0007669"/>
    <property type="project" value="UniProtKB-UniRule"/>
</dbReference>
<feature type="domain" description="Enolpyruvate transferase" evidence="10">
    <location>
        <begin position="8"/>
        <end position="423"/>
    </location>
</feature>
<feature type="binding site" evidence="9">
    <location>
        <position position="342"/>
    </location>
    <ligand>
        <name>3-phosphoshikimate</name>
        <dbReference type="ChEBI" id="CHEBI:145989"/>
    </ligand>
</feature>
<reference evidence="11 12" key="1">
    <citation type="submission" date="2017-09" db="EMBL/GenBank/DDBJ databases">
        <title>Depth-based differentiation of microbial function through sediment-hosted aquifers and enrichment of novel symbionts in the deep terrestrial subsurface.</title>
        <authorList>
            <person name="Probst A.J."/>
            <person name="Ladd B."/>
            <person name="Jarett J.K."/>
            <person name="Geller-Mcgrath D.E."/>
            <person name="Sieber C.M."/>
            <person name="Emerson J.B."/>
            <person name="Anantharaman K."/>
            <person name="Thomas B.C."/>
            <person name="Malmstrom R."/>
            <person name="Stieglmeier M."/>
            <person name="Klingl A."/>
            <person name="Woyke T."/>
            <person name="Ryan C.M."/>
            <person name="Banfield J.F."/>
        </authorList>
    </citation>
    <scope>NUCLEOTIDE SEQUENCE [LARGE SCALE GENOMIC DNA]</scope>
    <source>
        <strain evidence="11">CG11_big_fil_rev_8_21_14_0_20_45_26</strain>
    </source>
</reference>
<feature type="binding site" evidence="9">
    <location>
        <position position="169"/>
    </location>
    <ligand>
        <name>3-phosphoshikimate</name>
        <dbReference type="ChEBI" id="CHEBI:145989"/>
    </ligand>
</feature>
<keyword evidence="4 9" id="KW-0963">Cytoplasm</keyword>
<feature type="binding site" evidence="9">
    <location>
        <position position="346"/>
    </location>
    <ligand>
        <name>phosphoenolpyruvate</name>
        <dbReference type="ChEBI" id="CHEBI:58702"/>
    </ligand>
</feature>
<comment type="pathway">
    <text evidence="2 9">Metabolic intermediate biosynthesis; chorismate biosynthesis; chorismate from D-erythrose 4-phosphate and phosphoenolpyruvate: step 6/7.</text>
</comment>
<dbReference type="GO" id="GO:0009073">
    <property type="term" value="P:aromatic amino acid family biosynthetic process"/>
    <property type="evidence" value="ECO:0007669"/>
    <property type="project" value="UniProtKB-KW"/>
</dbReference>
<feature type="binding site" evidence="9">
    <location>
        <position position="22"/>
    </location>
    <ligand>
        <name>phosphoenolpyruvate</name>
        <dbReference type="ChEBI" id="CHEBI:58702"/>
    </ligand>
</feature>
<keyword evidence="7 9" id="KW-0057">Aromatic amino acid biosynthesis</keyword>
<dbReference type="GO" id="GO:0005737">
    <property type="term" value="C:cytoplasm"/>
    <property type="evidence" value="ECO:0007669"/>
    <property type="project" value="UniProtKB-SubCell"/>
</dbReference>
<dbReference type="PANTHER" id="PTHR21090">
    <property type="entry name" value="AROM/DEHYDROQUINATE SYNTHASE"/>
    <property type="match status" value="1"/>
</dbReference>
<dbReference type="InterPro" id="IPR006264">
    <property type="entry name" value="EPSP_synthase"/>
</dbReference>
<evidence type="ECO:0000313" key="12">
    <source>
        <dbReference type="Proteomes" id="UP000230859"/>
    </source>
</evidence>
<evidence type="ECO:0000256" key="9">
    <source>
        <dbReference type="HAMAP-Rule" id="MF_00210"/>
    </source>
</evidence>
<dbReference type="PROSITE" id="PS00885">
    <property type="entry name" value="EPSP_SYNTHASE_2"/>
    <property type="match status" value="1"/>
</dbReference>
<accession>A0A2H0LRR3</accession>
<feature type="binding site" evidence="9">
    <location>
        <position position="169"/>
    </location>
    <ligand>
        <name>phosphoenolpyruvate</name>
        <dbReference type="ChEBI" id="CHEBI:58702"/>
    </ligand>
</feature>
<dbReference type="FunFam" id="3.65.10.10:FF:000006">
    <property type="entry name" value="3-phosphoshikimate 1-carboxyvinyltransferase"/>
    <property type="match status" value="1"/>
</dbReference>
<keyword evidence="5 9" id="KW-0028">Amino-acid biosynthesis</keyword>
<evidence type="ECO:0000256" key="8">
    <source>
        <dbReference type="ARBA" id="ARBA00044633"/>
    </source>
</evidence>
<feature type="binding site" evidence="9">
    <location>
        <position position="388"/>
    </location>
    <ligand>
        <name>phosphoenolpyruvate</name>
        <dbReference type="ChEBI" id="CHEBI:58702"/>
    </ligand>
</feature>
<dbReference type="AlphaFoldDB" id="A0A2H0LRR3"/>
<evidence type="ECO:0000256" key="5">
    <source>
        <dbReference type="ARBA" id="ARBA00022605"/>
    </source>
</evidence>
<proteinExistence type="inferred from homology"/>
<feature type="binding site" evidence="9">
    <location>
        <position position="27"/>
    </location>
    <ligand>
        <name>3-phosphoshikimate</name>
        <dbReference type="ChEBI" id="CHEBI:145989"/>
    </ligand>
</feature>
<dbReference type="NCBIfam" id="TIGR01356">
    <property type="entry name" value="aroA"/>
    <property type="match status" value="1"/>
</dbReference>
<feature type="active site" description="Proton acceptor" evidence="9">
    <location>
        <position position="315"/>
    </location>
</feature>
<dbReference type="HAMAP" id="MF_00210">
    <property type="entry name" value="EPSP_synth"/>
    <property type="match status" value="1"/>
</dbReference>
<dbReference type="PROSITE" id="PS00104">
    <property type="entry name" value="EPSP_SYNTHASE_1"/>
    <property type="match status" value="1"/>
</dbReference>
<comment type="subunit">
    <text evidence="9">Monomer.</text>
</comment>
<dbReference type="InterPro" id="IPR036968">
    <property type="entry name" value="Enolpyruvate_Tfrase_sf"/>
</dbReference>
<dbReference type="Gene3D" id="3.65.10.10">
    <property type="entry name" value="Enolpyruvate transferase domain"/>
    <property type="match status" value="2"/>
</dbReference>
<evidence type="ECO:0000256" key="3">
    <source>
        <dbReference type="ARBA" id="ARBA00009948"/>
    </source>
</evidence>